<organism evidence="2 3">
    <name type="scientific">Planobispora siamensis</name>
    <dbReference type="NCBI Taxonomy" id="936338"/>
    <lineage>
        <taxon>Bacteria</taxon>
        <taxon>Bacillati</taxon>
        <taxon>Actinomycetota</taxon>
        <taxon>Actinomycetes</taxon>
        <taxon>Streptosporangiales</taxon>
        <taxon>Streptosporangiaceae</taxon>
        <taxon>Planobispora</taxon>
    </lineage>
</organism>
<dbReference type="AlphaFoldDB" id="A0A8J3WN70"/>
<accession>A0A8J3WN70</accession>
<dbReference type="EMBL" id="BOOJ01000055">
    <property type="protein sequence ID" value="GIH95733.1"/>
    <property type="molecule type" value="Genomic_DNA"/>
</dbReference>
<feature type="domain" description="Glycosyl hydrolase family 13 catalytic" evidence="1">
    <location>
        <begin position="74"/>
        <end position="382"/>
    </location>
</feature>
<dbReference type="RefSeq" id="WP_204067815.1">
    <property type="nucleotide sequence ID" value="NZ_BOOJ01000055.1"/>
</dbReference>
<dbReference type="GO" id="GO:0005975">
    <property type="term" value="P:carbohydrate metabolic process"/>
    <property type="evidence" value="ECO:0007669"/>
    <property type="project" value="InterPro"/>
</dbReference>
<dbReference type="InterPro" id="IPR006047">
    <property type="entry name" value="GH13_cat_dom"/>
</dbReference>
<dbReference type="PANTHER" id="PTHR47786:SF2">
    <property type="entry name" value="GLYCOSYL HYDROLASE FAMILY 13 CATALYTIC DOMAIN-CONTAINING PROTEIN"/>
    <property type="match status" value="1"/>
</dbReference>
<comment type="caution">
    <text evidence="2">The sequence shown here is derived from an EMBL/GenBank/DDBJ whole genome shotgun (WGS) entry which is preliminary data.</text>
</comment>
<dbReference type="Proteomes" id="UP000619788">
    <property type="component" value="Unassembled WGS sequence"/>
</dbReference>
<dbReference type="Gene3D" id="3.20.20.80">
    <property type="entry name" value="Glycosidases"/>
    <property type="match status" value="1"/>
</dbReference>
<dbReference type="CDD" id="cd11347">
    <property type="entry name" value="AmyAc_1"/>
    <property type="match status" value="1"/>
</dbReference>
<protein>
    <recommendedName>
        <fullName evidence="1">Glycosyl hydrolase family 13 catalytic domain-containing protein</fullName>
    </recommendedName>
</protein>
<evidence type="ECO:0000313" key="3">
    <source>
        <dbReference type="Proteomes" id="UP000619788"/>
    </source>
</evidence>
<proteinExistence type="predicted"/>
<reference evidence="2 3" key="1">
    <citation type="submission" date="2021-01" db="EMBL/GenBank/DDBJ databases">
        <title>Whole genome shotgun sequence of Planobispora siamensis NBRC 107568.</title>
        <authorList>
            <person name="Komaki H."/>
            <person name="Tamura T."/>
        </authorList>
    </citation>
    <scope>NUCLEOTIDE SEQUENCE [LARGE SCALE GENOMIC DNA]</scope>
    <source>
        <strain evidence="2 3">NBRC 107568</strain>
    </source>
</reference>
<dbReference type="SUPFAM" id="SSF51445">
    <property type="entry name" value="(Trans)glycosidases"/>
    <property type="match status" value="1"/>
</dbReference>
<gene>
    <name evidence="2" type="ORF">Psi01_63630</name>
</gene>
<name>A0A8J3WN70_9ACTN</name>
<evidence type="ECO:0000259" key="1">
    <source>
        <dbReference type="SMART" id="SM00642"/>
    </source>
</evidence>
<dbReference type="PANTHER" id="PTHR47786">
    <property type="entry name" value="ALPHA-1,4-GLUCAN:MALTOSE-1-PHOSPHATE MALTOSYLTRANSFERASE"/>
    <property type="match status" value="1"/>
</dbReference>
<dbReference type="SMART" id="SM00642">
    <property type="entry name" value="Aamy"/>
    <property type="match status" value="1"/>
</dbReference>
<sequence>MTGDRRPRPAPVIYEVNTWVWLGELERRHGRTIGLQDVPGQEWDALALPGVDTVWLMGVWQRSSAGRELALTQSGLRDSFRAALPDVTDRDIAGSPYCVRDYTVDPRLGGTAGLAAARDALARRGLRLLLDYVPNHVAPDHPWLTAHPEYFVRGHAADLERDPAAFFARDGVVVARGRDPFFAPWPDVAQLNAFAPGLRAATAEVLTRIGEQCDGVRCDMAMLLTTEVFAKTWGDRAGTPPAEEFWPFVIGRVRERHPSLMFVAEAYWDMEWVLQQQGFDFCYDKRLYDRLLHESPGSVRGHLRADLAYQEGLVRFLENHDEPRAAAVFDPAKERAAAMMIATLPGATLWHEGQFEGRRVRVPVFLTRRPDEEPVPELRAFHERLLAAVGASGMREGDWQPVECTGWPDNRSCEGMAAWSWSRPQGRHLVVVNLQDRAAQARLPLAWSELPDRRWILRDLLTGTAYERDGAEMRDPGLYVALDGWAGNVFAVEPAATAPPGAAPAAQP</sequence>
<dbReference type="InterPro" id="IPR017853">
    <property type="entry name" value="GH"/>
</dbReference>
<keyword evidence="3" id="KW-1185">Reference proteome</keyword>
<evidence type="ECO:0000313" key="2">
    <source>
        <dbReference type="EMBL" id="GIH95733.1"/>
    </source>
</evidence>